<organism evidence="1 2">
    <name type="scientific">Burkholderia aenigmatica</name>
    <dbReference type="NCBI Taxonomy" id="2015348"/>
    <lineage>
        <taxon>Bacteria</taxon>
        <taxon>Pseudomonadati</taxon>
        <taxon>Pseudomonadota</taxon>
        <taxon>Betaproteobacteria</taxon>
        <taxon>Burkholderiales</taxon>
        <taxon>Burkholderiaceae</taxon>
        <taxon>Burkholderia</taxon>
        <taxon>Burkholderia cepacia complex</taxon>
    </lineage>
</organism>
<keyword evidence="2" id="KW-1185">Reference proteome</keyword>
<sequence>MAQQKKAAPDWERIEADYRAGVLSIREIASQHGITDTAIRKRAARDGWARDLAKRIQDKAEALVRTAEVRSQVRTGTSVSDRELVDGNAELIAGVRLSQRKDIARSRTLAMALLSELEQQTGNLELFEQLGEMLRREDDKGVDRLNDLYQKIISTPGRIDGMKKLAETLKNLIGLEREAYGLKIGEDGGGEDVPTSLDHFYGGT</sequence>
<proteinExistence type="predicted"/>
<dbReference type="EMBL" id="CABVQG010000016">
    <property type="protein sequence ID" value="VWC90124.1"/>
    <property type="molecule type" value="Genomic_DNA"/>
</dbReference>
<evidence type="ECO:0000313" key="1">
    <source>
        <dbReference type="EMBL" id="VWC90124.1"/>
    </source>
</evidence>
<comment type="caution">
    <text evidence="1">The sequence shown here is derived from an EMBL/GenBank/DDBJ whole genome shotgun (WGS) entry which is preliminary data.</text>
</comment>
<dbReference type="Proteomes" id="UP000494120">
    <property type="component" value="Unassembled WGS sequence"/>
</dbReference>
<gene>
    <name evidence="1" type="ORF">BLA17378_04510</name>
</gene>
<name>A0ABY6XVK4_9BURK</name>
<accession>A0ABY6XVK4</accession>
<evidence type="ECO:0000313" key="2">
    <source>
        <dbReference type="Proteomes" id="UP000494120"/>
    </source>
</evidence>
<protein>
    <submittedName>
        <fullName evidence="1">Bacteriophage protein</fullName>
    </submittedName>
</protein>
<dbReference type="RefSeq" id="WP_174958566.1">
    <property type="nucleotide sequence ID" value="NZ_CABVQG010000016.1"/>
</dbReference>
<reference evidence="1 2" key="1">
    <citation type="submission" date="2019-09" db="EMBL/GenBank/DDBJ databases">
        <authorList>
            <person name="Depoorter E."/>
        </authorList>
    </citation>
    <scope>NUCLEOTIDE SEQUENCE [LARGE SCALE GENOMIC DNA]</scope>
    <source>
        <strain evidence="1 2">R-17378</strain>
    </source>
</reference>